<evidence type="ECO:0000313" key="1">
    <source>
        <dbReference type="EMBL" id="CKS89235.1"/>
    </source>
</evidence>
<evidence type="ECO:0000313" key="2">
    <source>
        <dbReference type="Proteomes" id="UP000050164"/>
    </source>
</evidence>
<proteinExistence type="predicted"/>
<dbReference type="EMBL" id="CNFT01001128">
    <property type="protein sequence ID" value="CKS89235.1"/>
    <property type="molecule type" value="Genomic_DNA"/>
</dbReference>
<reference evidence="1 2" key="1">
    <citation type="submission" date="2015-03" db="EMBL/GenBank/DDBJ databases">
        <authorList>
            <consortium name="Pathogen Informatics"/>
        </authorList>
    </citation>
    <scope>NUCLEOTIDE SEQUENCE [LARGE SCALE GENOMIC DNA]</scope>
    <source>
        <strain evidence="1 2">Bir 185</strain>
    </source>
</reference>
<organism evidence="1 2">
    <name type="scientific">Mycobacterium tuberculosis</name>
    <dbReference type="NCBI Taxonomy" id="1773"/>
    <lineage>
        <taxon>Bacteria</taxon>
        <taxon>Bacillati</taxon>
        <taxon>Actinomycetota</taxon>
        <taxon>Actinomycetes</taxon>
        <taxon>Mycobacteriales</taxon>
        <taxon>Mycobacteriaceae</taxon>
        <taxon>Mycobacterium</taxon>
        <taxon>Mycobacterium tuberculosis complex</taxon>
    </lineage>
</organism>
<name>A0A655ACP9_MYCTX</name>
<gene>
    <name evidence="1" type="ORF">ERS027659_03697</name>
</gene>
<sequence>MSASGMSRRLVTVTPVATVPPYASRAAASAFVIDPDPPRATGQPWRWPLARIINPSDAVSGRSNLV</sequence>
<dbReference type="Proteomes" id="UP000050164">
    <property type="component" value="Unassembled WGS sequence"/>
</dbReference>
<accession>A0A655ACP9</accession>
<protein>
    <submittedName>
        <fullName evidence="1">Uncharacterized protein</fullName>
    </submittedName>
</protein>
<dbReference type="AlphaFoldDB" id="A0A655ACP9"/>